<reference evidence="1 2" key="1">
    <citation type="submission" date="2018-07" db="EMBL/GenBank/DDBJ databases">
        <title>A high quality draft genome assembly of the barn swallow (H. rustica rustica).</title>
        <authorList>
            <person name="Formenti G."/>
            <person name="Chiara M."/>
            <person name="Poveda L."/>
            <person name="Francoijs K.-J."/>
            <person name="Bonisoli-Alquati A."/>
            <person name="Canova L."/>
            <person name="Gianfranceschi L."/>
            <person name="Horner D.S."/>
            <person name="Saino N."/>
        </authorList>
    </citation>
    <scope>NUCLEOTIDE SEQUENCE [LARGE SCALE GENOMIC DNA]</scope>
    <source>
        <strain evidence="1">Chelidonia</strain>
        <tissue evidence="1">Blood</tissue>
    </source>
</reference>
<evidence type="ECO:0000313" key="1">
    <source>
        <dbReference type="EMBL" id="RMC07571.1"/>
    </source>
</evidence>
<evidence type="ECO:0000313" key="2">
    <source>
        <dbReference type="Proteomes" id="UP000269221"/>
    </source>
</evidence>
<dbReference type="EMBL" id="QRBI01000120">
    <property type="protein sequence ID" value="RMC07571.1"/>
    <property type="molecule type" value="Genomic_DNA"/>
</dbReference>
<sequence length="99" mass="11150">MKDMKMIGSGQHGIVTGKSHLANIQFNVRVYRKKSKLGPDPPADCGGRHLDKNDISDLVSELRCVPGPFFTDIHMAMDQQEWRAELAENCFPCIKLLDH</sequence>
<protein>
    <submittedName>
        <fullName evidence="1">Uncharacterized protein</fullName>
    </submittedName>
</protein>
<keyword evidence="2" id="KW-1185">Reference proteome</keyword>
<dbReference type="AlphaFoldDB" id="A0A3M0K508"/>
<comment type="caution">
    <text evidence="1">The sequence shown here is derived from an EMBL/GenBank/DDBJ whole genome shotgun (WGS) entry which is preliminary data.</text>
</comment>
<dbReference type="Proteomes" id="UP000269221">
    <property type="component" value="Unassembled WGS sequence"/>
</dbReference>
<accession>A0A3M0K508</accession>
<proteinExistence type="predicted"/>
<organism evidence="1 2">
    <name type="scientific">Hirundo rustica rustica</name>
    <dbReference type="NCBI Taxonomy" id="333673"/>
    <lineage>
        <taxon>Eukaryota</taxon>
        <taxon>Metazoa</taxon>
        <taxon>Chordata</taxon>
        <taxon>Craniata</taxon>
        <taxon>Vertebrata</taxon>
        <taxon>Euteleostomi</taxon>
        <taxon>Archelosauria</taxon>
        <taxon>Archosauria</taxon>
        <taxon>Dinosauria</taxon>
        <taxon>Saurischia</taxon>
        <taxon>Theropoda</taxon>
        <taxon>Coelurosauria</taxon>
        <taxon>Aves</taxon>
        <taxon>Neognathae</taxon>
        <taxon>Neoaves</taxon>
        <taxon>Telluraves</taxon>
        <taxon>Australaves</taxon>
        <taxon>Passeriformes</taxon>
        <taxon>Sylvioidea</taxon>
        <taxon>Hirundinidae</taxon>
        <taxon>Hirundo</taxon>
    </lineage>
</organism>
<gene>
    <name evidence="1" type="ORF">DUI87_17045</name>
</gene>
<name>A0A3M0K508_HIRRU</name>